<evidence type="ECO:0000256" key="1">
    <source>
        <dbReference type="ARBA" id="ARBA00022491"/>
    </source>
</evidence>
<proteinExistence type="predicted"/>
<keyword evidence="4" id="KW-0804">Transcription</keyword>
<reference evidence="7 8" key="1">
    <citation type="submission" date="2024-09" db="EMBL/GenBank/DDBJ databases">
        <authorList>
            <person name="Sun Q."/>
            <person name="Mori K."/>
        </authorList>
    </citation>
    <scope>NUCLEOTIDE SEQUENCE [LARGE SCALE GENOMIC DNA]</scope>
    <source>
        <strain evidence="7 8">TBRC 0563</strain>
    </source>
</reference>
<keyword evidence="3 5" id="KW-0238">DNA-binding</keyword>
<keyword evidence="1" id="KW-0678">Repressor</keyword>
<gene>
    <name evidence="7" type="ORF">ACFFNX_36300</name>
</gene>
<dbReference type="Gene3D" id="1.10.357.10">
    <property type="entry name" value="Tetracycline Repressor, domain 2"/>
    <property type="match status" value="1"/>
</dbReference>
<dbReference type="InterPro" id="IPR001647">
    <property type="entry name" value="HTH_TetR"/>
</dbReference>
<dbReference type="Pfam" id="PF13977">
    <property type="entry name" value="TetR_C_6"/>
    <property type="match status" value="1"/>
</dbReference>
<evidence type="ECO:0000313" key="7">
    <source>
        <dbReference type="EMBL" id="MFB9837651.1"/>
    </source>
</evidence>
<protein>
    <submittedName>
        <fullName evidence="7">TetR/AcrR family transcriptional regulator</fullName>
    </submittedName>
</protein>
<keyword evidence="8" id="KW-1185">Reference proteome</keyword>
<dbReference type="PROSITE" id="PS50977">
    <property type="entry name" value="HTH_TETR_2"/>
    <property type="match status" value="1"/>
</dbReference>
<evidence type="ECO:0000313" key="8">
    <source>
        <dbReference type="Proteomes" id="UP001589627"/>
    </source>
</evidence>
<organism evidence="7 8">
    <name type="scientific">Actinoallomurus acaciae</name>
    <dbReference type="NCBI Taxonomy" id="502577"/>
    <lineage>
        <taxon>Bacteria</taxon>
        <taxon>Bacillati</taxon>
        <taxon>Actinomycetota</taxon>
        <taxon>Actinomycetes</taxon>
        <taxon>Streptosporangiales</taxon>
        <taxon>Thermomonosporaceae</taxon>
        <taxon>Actinoallomurus</taxon>
    </lineage>
</organism>
<feature type="DNA-binding region" description="H-T-H motif" evidence="5">
    <location>
        <begin position="30"/>
        <end position="49"/>
    </location>
</feature>
<feature type="domain" description="HTH tetR-type" evidence="6">
    <location>
        <begin position="7"/>
        <end position="67"/>
    </location>
</feature>
<evidence type="ECO:0000256" key="3">
    <source>
        <dbReference type="ARBA" id="ARBA00023125"/>
    </source>
</evidence>
<dbReference type="PANTHER" id="PTHR30055:SF200">
    <property type="entry name" value="HTH-TYPE TRANSCRIPTIONAL REPRESSOR BDCR"/>
    <property type="match status" value="1"/>
</dbReference>
<dbReference type="Pfam" id="PF00440">
    <property type="entry name" value="TetR_N"/>
    <property type="match status" value="1"/>
</dbReference>
<dbReference type="InterPro" id="IPR050109">
    <property type="entry name" value="HTH-type_TetR-like_transc_reg"/>
</dbReference>
<dbReference type="RefSeq" id="WP_378210529.1">
    <property type="nucleotide sequence ID" value="NZ_JBHLZP010000404.1"/>
</dbReference>
<dbReference type="SUPFAM" id="SSF46689">
    <property type="entry name" value="Homeodomain-like"/>
    <property type="match status" value="1"/>
</dbReference>
<dbReference type="InterPro" id="IPR009057">
    <property type="entry name" value="Homeodomain-like_sf"/>
</dbReference>
<dbReference type="PANTHER" id="PTHR30055">
    <property type="entry name" value="HTH-TYPE TRANSCRIPTIONAL REGULATOR RUTR"/>
    <property type="match status" value="1"/>
</dbReference>
<dbReference type="PRINTS" id="PR00455">
    <property type="entry name" value="HTHTETR"/>
</dbReference>
<name>A0ABV5YRH2_9ACTN</name>
<evidence type="ECO:0000256" key="2">
    <source>
        <dbReference type="ARBA" id="ARBA00023015"/>
    </source>
</evidence>
<dbReference type="InterPro" id="IPR039538">
    <property type="entry name" value="BetI_C"/>
</dbReference>
<dbReference type="EMBL" id="JBHLZP010000404">
    <property type="protein sequence ID" value="MFB9837651.1"/>
    <property type="molecule type" value="Genomic_DNA"/>
</dbReference>
<evidence type="ECO:0000256" key="5">
    <source>
        <dbReference type="PROSITE-ProRule" id="PRU00335"/>
    </source>
</evidence>
<evidence type="ECO:0000259" key="6">
    <source>
        <dbReference type="PROSITE" id="PS50977"/>
    </source>
</evidence>
<accession>A0ABV5YRH2</accession>
<evidence type="ECO:0000256" key="4">
    <source>
        <dbReference type="ARBA" id="ARBA00023163"/>
    </source>
</evidence>
<dbReference type="SUPFAM" id="SSF48498">
    <property type="entry name" value="Tetracyclin repressor-like, C-terminal domain"/>
    <property type="match status" value="1"/>
</dbReference>
<dbReference type="Proteomes" id="UP001589627">
    <property type="component" value="Unassembled WGS sequence"/>
</dbReference>
<dbReference type="InterPro" id="IPR036271">
    <property type="entry name" value="Tet_transcr_reg_TetR-rel_C_sf"/>
</dbReference>
<comment type="caution">
    <text evidence="7">The sequence shown here is derived from an EMBL/GenBank/DDBJ whole genome shotgun (WGS) entry which is preliminary data.</text>
</comment>
<sequence>MARLTVDDRRAEILRATVAQIAERGVATIRVADVATTLGVSTALVFYHFRSKDRLVAEAFAYAARRDLDRLADVAGSGGTARQRLVRALRLYHPSGSAAPGWRLWIDGWSTALREPELRRVCRRLDLRWRDTIAGLIAEGVTTGEFTCPDPEAAAWRITALIDGLSVQTTVHRGVLTRRKAEAWAYEQAARELGVTTLA</sequence>
<keyword evidence="2" id="KW-0805">Transcription regulation</keyword>